<evidence type="ECO:0000313" key="3">
    <source>
        <dbReference type="Proteomes" id="UP000608513"/>
    </source>
</evidence>
<dbReference type="EMBL" id="JACORT010000015">
    <property type="protein sequence ID" value="MBC5786226.1"/>
    <property type="molecule type" value="Genomic_DNA"/>
</dbReference>
<gene>
    <name evidence="2" type="ORF">H8N03_25035</name>
</gene>
<dbReference type="RefSeq" id="WP_187078963.1">
    <property type="nucleotide sequence ID" value="NZ_JACORT010000015.1"/>
</dbReference>
<dbReference type="AlphaFoldDB" id="A0A923MW76"/>
<proteinExistence type="predicted"/>
<keyword evidence="3" id="KW-1185">Reference proteome</keyword>
<dbReference type="InterPro" id="IPR022742">
    <property type="entry name" value="Hydrolase_4"/>
</dbReference>
<accession>A0A923MW76</accession>
<evidence type="ECO:0000259" key="1">
    <source>
        <dbReference type="Pfam" id="PF12146"/>
    </source>
</evidence>
<sequence>MTTLILIPGLAGNETMWRAQVEALAPWRPRITDVHTRADTIPAMAELLLHETEGPLVLCGASMGGMVAMEAARQAPQRVEGLALLGTDARPDSPQMTALREAAIVLFAQGRVREVIEPNVAMAFHPDHAPALAQDYLDFVLAAGGEQLVRQNRAVIARPDARAHLPQVRCPVLVMCGEADLLTPPECSREIASLLPQARLVMVPRCGHMLTMEKPDIVNETLSHWLGHLPGA</sequence>
<dbReference type="PRINTS" id="PR00111">
    <property type="entry name" value="ABHYDROLASE"/>
</dbReference>
<dbReference type="SUPFAM" id="SSF53474">
    <property type="entry name" value="alpha/beta-Hydrolases"/>
    <property type="match status" value="1"/>
</dbReference>
<dbReference type="GO" id="GO:0016787">
    <property type="term" value="F:hydrolase activity"/>
    <property type="evidence" value="ECO:0007669"/>
    <property type="project" value="UniProtKB-KW"/>
</dbReference>
<feature type="domain" description="Serine aminopeptidase S33" evidence="1">
    <location>
        <begin position="47"/>
        <end position="214"/>
    </location>
</feature>
<dbReference type="PANTHER" id="PTHR43689:SF8">
    <property type="entry name" value="ALPHA_BETA-HYDROLASES SUPERFAMILY PROTEIN"/>
    <property type="match status" value="1"/>
</dbReference>
<comment type="caution">
    <text evidence="2">The sequence shown here is derived from an EMBL/GenBank/DDBJ whole genome shotgun (WGS) entry which is preliminary data.</text>
</comment>
<name>A0A923MW76_9BURK</name>
<dbReference type="Proteomes" id="UP000608513">
    <property type="component" value="Unassembled WGS sequence"/>
</dbReference>
<dbReference type="Pfam" id="PF12146">
    <property type="entry name" value="Hydrolase_4"/>
    <property type="match status" value="1"/>
</dbReference>
<reference evidence="2" key="1">
    <citation type="submission" date="2020-08" db="EMBL/GenBank/DDBJ databases">
        <title>Ramlibacter sp. USB13 16S ribosomal RNA gene genome sequencing and assembly.</title>
        <authorList>
            <person name="Kang M."/>
        </authorList>
    </citation>
    <scope>NUCLEOTIDE SEQUENCE</scope>
    <source>
        <strain evidence="2">USB13</strain>
    </source>
</reference>
<dbReference type="InterPro" id="IPR029058">
    <property type="entry name" value="AB_hydrolase_fold"/>
</dbReference>
<evidence type="ECO:0000313" key="2">
    <source>
        <dbReference type="EMBL" id="MBC5786226.1"/>
    </source>
</evidence>
<dbReference type="InterPro" id="IPR000073">
    <property type="entry name" value="AB_hydrolase_1"/>
</dbReference>
<protein>
    <submittedName>
        <fullName evidence="2">Alpha/beta fold hydrolase</fullName>
    </submittedName>
</protein>
<dbReference type="PANTHER" id="PTHR43689">
    <property type="entry name" value="HYDROLASE"/>
    <property type="match status" value="1"/>
</dbReference>
<organism evidence="2 3">
    <name type="scientific">Ramlibacter cellulosilyticus</name>
    <dbReference type="NCBI Taxonomy" id="2764187"/>
    <lineage>
        <taxon>Bacteria</taxon>
        <taxon>Pseudomonadati</taxon>
        <taxon>Pseudomonadota</taxon>
        <taxon>Betaproteobacteria</taxon>
        <taxon>Burkholderiales</taxon>
        <taxon>Comamonadaceae</taxon>
        <taxon>Ramlibacter</taxon>
    </lineage>
</organism>
<dbReference type="Gene3D" id="3.40.50.1820">
    <property type="entry name" value="alpha/beta hydrolase"/>
    <property type="match status" value="1"/>
</dbReference>
<keyword evidence="2" id="KW-0378">Hydrolase</keyword>